<evidence type="ECO:0000313" key="2">
    <source>
        <dbReference type="EMBL" id="SVE27007.1"/>
    </source>
</evidence>
<organism evidence="2">
    <name type="scientific">marine metagenome</name>
    <dbReference type="NCBI Taxonomy" id="408172"/>
    <lineage>
        <taxon>unclassified sequences</taxon>
        <taxon>metagenomes</taxon>
        <taxon>ecological metagenomes</taxon>
    </lineage>
</organism>
<feature type="domain" description="DUF1549" evidence="1">
    <location>
        <begin position="1"/>
        <end position="134"/>
    </location>
</feature>
<feature type="non-terminal residue" evidence="2">
    <location>
        <position position="242"/>
    </location>
</feature>
<proteinExistence type="predicted"/>
<dbReference type="AlphaFoldDB" id="A0A383C3L0"/>
<dbReference type="InterPro" id="IPR011444">
    <property type="entry name" value="DUF1549"/>
</dbReference>
<accession>A0A383C3L0</accession>
<name>A0A383C3L0_9ZZZZ</name>
<dbReference type="PANTHER" id="PTHR35889:SF3">
    <property type="entry name" value="F-BOX DOMAIN-CONTAINING PROTEIN"/>
    <property type="match status" value="1"/>
</dbReference>
<reference evidence="2" key="1">
    <citation type="submission" date="2018-05" db="EMBL/GenBank/DDBJ databases">
        <authorList>
            <person name="Lanie J.A."/>
            <person name="Ng W.-L."/>
            <person name="Kazmierczak K.M."/>
            <person name="Andrzejewski T.M."/>
            <person name="Davidsen T.M."/>
            <person name="Wayne K.J."/>
            <person name="Tettelin H."/>
            <person name="Glass J.I."/>
            <person name="Rusch D."/>
            <person name="Podicherti R."/>
            <person name="Tsui H.-C.T."/>
            <person name="Winkler M.E."/>
        </authorList>
    </citation>
    <scope>NUCLEOTIDE SEQUENCE</scope>
</reference>
<dbReference type="EMBL" id="UINC01205713">
    <property type="protein sequence ID" value="SVE27007.1"/>
    <property type="molecule type" value="Genomic_DNA"/>
</dbReference>
<feature type="non-terminal residue" evidence="2">
    <location>
        <position position="1"/>
    </location>
</feature>
<gene>
    <name evidence="2" type="ORF">METZ01_LOCUS479861</name>
</gene>
<dbReference type="PANTHER" id="PTHR35889">
    <property type="entry name" value="CYCLOINULO-OLIGOSACCHARIDE FRUCTANOTRANSFERASE-RELATED"/>
    <property type="match status" value="1"/>
</dbReference>
<evidence type="ECO:0000259" key="1">
    <source>
        <dbReference type="Pfam" id="PF07583"/>
    </source>
</evidence>
<sequence>VARYGESNGDDGLGRNASFPHAWRYRDYVIDAFNRDTPYDRFLTEQIAGDLLTFENDAERDRQLVATGFLAIGAKPAKAMNNNFDMDVVADQINVVSTAVMGLSVACARCHDHKHDPIPTRDYYALAGIFTSTQTLWGKAANEKLTAPATPLHELKTMKRKDSKPDPTLAMTAGVPKFDKDYDKAIAALKPELHLKLESLPKGFTTKKDVKFSRENTGAFDGGWLEGQLKANHEAYTVAFWF</sequence>
<protein>
    <recommendedName>
        <fullName evidence="1">DUF1549 domain-containing protein</fullName>
    </recommendedName>
</protein>
<dbReference type="Pfam" id="PF07583">
    <property type="entry name" value="PSCyt2"/>
    <property type="match status" value="1"/>
</dbReference>